<feature type="transmembrane region" description="Helical" evidence="3">
    <location>
        <begin position="6"/>
        <end position="24"/>
    </location>
</feature>
<dbReference type="Gene3D" id="3.30.450.330">
    <property type="match status" value="1"/>
</dbReference>
<organism evidence="6 7">
    <name type="scientific">Candidatus Roizmanbacteria bacterium CG22_combo_CG10-13_8_21_14_all_38_20</name>
    <dbReference type="NCBI Taxonomy" id="1974862"/>
    <lineage>
        <taxon>Bacteria</taxon>
        <taxon>Candidatus Roizmaniibacteriota</taxon>
    </lineage>
</organism>
<proteinExistence type="predicted"/>
<dbReference type="PANTHER" id="PTHR30627">
    <property type="entry name" value="PEPTIDOGLYCAN D,D-TRANSPEPTIDASE"/>
    <property type="match status" value="1"/>
</dbReference>
<dbReference type="EMBL" id="PCTA01000010">
    <property type="protein sequence ID" value="PIP61898.1"/>
    <property type="molecule type" value="Genomic_DNA"/>
</dbReference>
<dbReference type="GO" id="GO:0008658">
    <property type="term" value="F:penicillin binding"/>
    <property type="evidence" value="ECO:0007669"/>
    <property type="project" value="InterPro"/>
</dbReference>
<dbReference type="Gene3D" id="3.40.710.10">
    <property type="entry name" value="DD-peptidase/beta-lactamase superfamily"/>
    <property type="match status" value="1"/>
</dbReference>
<evidence type="ECO:0000256" key="1">
    <source>
        <dbReference type="ARBA" id="ARBA00004370"/>
    </source>
</evidence>
<reference evidence="6 7" key="1">
    <citation type="submission" date="2017-09" db="EMBL/GenBank/DDBJ databases">
        <title>Depth-based differentiation of microbial function through sediment-hosted aquifers and enrichment of novel symbionts in the deep terrestrial subsurface.</title>
        <authorList>
            <person name="Probst A.J."/>
            <person name="Ladd B."/>
            <person name="Jarett J.K."/>
            <person name="Geller-Mcgrath D.E."/>
            <person name="Sieber C.M."/>
            <person name="Emerson J.B."/>
            <person name="Anantharaman K."/>
            <person name="Thomas B.C."/>
            <person name="Malmstrom R."/>
            <person name="Stieglmeier M."/>
            <person name="Klingl A."/>
            <person name="Woyke T."/>
            <person name="Ryan C.M."/>
            <person name="Banfield J.F."/>
        </authorList>
    </citation>
    <scope>NUCLEOTIDE SEQUENCE [LARGE SCALE GENOMIC DNA]</scope>
    <source>
        <strain evidence="6">CG22_combo_CG10-13_8_21_14_all_38_20</strain>
    </source>
</reference>
<keyword evidence="2 3" id="KW-0472">Membrane</keyword>
<dbReference type="Pfam" id="PF03717">
    <property type="entry name" value="PBP_dimer"/>
    <property type="match status" value="1"/>
</dbReference>
<evidence type="ECO:0000256" key="2">
    <source>
        <dbReference type="ARBA" id="ARBA00023136"/>
    </source>
</evidence>
<dbReference type="InterPro" id="IPR050515">
    <property type="entry name" value="Beta-lactam/transpept"/>
</dbReference>
<dbReference type="Gene3D" id="3.90.1310.10">
    <property type="entry name" value="Penicillin-binding protein 2a (Domain 2)"/>
    <property type="match status" value="1"/>
</dbReference>
<dbReference type="InterPro" id="IPR001460">
    <property type="entry name" value="PCN-bd_Tpept"/>
</dbReference>
<keyword evidence="3" id="KW-1133">Transmembrane helix</keyword>
<dbReference type="Pfam" id="PF00905">
    <property type="entry name" value="Transpeptidase"/>
    <property type="match status" value="1"/>
</dbReference>
<dbReference type="GO" id="GO:0071555">
    <property type="term" value="P:cell wall organization"/>
    <property type="evidence" value="ECO:0007669"/>
    <property type="project" value="TreeGrafter"/>
</dbReference>
<comment type="caution">
    <text evidence="6">The sequence shown here is derived from an EMBL/GenBank/DDBJ whole genome shotgun (WGS) entry which is preliminary data.</text>
</comment>
<evidence type="ECO:0000259" key="4">
    <source>
        <dbReference type="Pfam" id="PF00905"/>
    </source>
</evidence>
<dbReference type="SUPFAM" id="SSF56601">
    <property type="entry name" value="beta-lactamase/transpeptidase-like"/>
    <property type="match status" value="1"/>
</dbReference>
<accession>A0A2H0BY61</accession>
<dbReference type="InterPro" id="IPR005311">
    <property type="entry name" value="PBP_dimer"/>
</dbReference>
<dbReference type="InterPro" id="IPR012338">
    <property type="entry name" value="Beta-lactam/transpept-like"/>
</dbReference>
<dbReference type="GO" id="GO:0005886">
    <property type="term" value="C:plasma membrane"/>
    <property type="evidence" value="ECO:0007669"/>
    <property type="project" value="TreeGrafter"/>
</dbReference>
<protein>
    <recommendedName>
        <fullName evidence="8">Penicillin-binding protein</fullName>
    </recommendedName>
</protein>
<evidence type="ECO:0008006" key="8">
    <source>
        <dbReference type="Google" id="ProtNLM"/>
    </source>
</evidence>
<evidence type="ECO:0000259" key="5">
    <source>
        <dbReference type="Pfam" id="PF03717"/>
    </source>
</evidence>
<comment type="subcellular location">
    <subcellularLocation>
        <location evidence="1">Membrane</location>
    </subcellularLocation>
</comment>
<gene>
    <name evidence="6" type="ORF">COW99_01590</name>
</gene>
<dbReference type="AlphaFoldDB" id="A0A2H0BY61"/>
<dbReference type="Proteomes" id="UP000231246">
    <property type="component" value="Unassembled WGS sequence"/>
</dbReference>
<evidence type="ECO:0000313" key="6">
    <source>
        <dbReference type="EMBL" id="PIP61898.1"/>
    </source>
</evidence>
<name>A0A2H0BY61_9BACT</name>
<feature type="domain" description="Penicillin-binding protein transpeptidase" evidence="4">
    <location>
        <begin position="239"/>
        <end position="543"/>
    </location>
</feature>
<dbReference type="PANTHER" id="PTHR30627:SF1">
    <property type="entry name" value="PEPTIDOGLYCAN D,D-TRANSPEPTIDASE FTSI"/>
    <property type="match status" value="1"/>
</dbReference>
<dbReference type="InterPro" id="IPR036138">
    <property type="entry name" value="PBP_dimer_sf"/>
</dbReference>
<dbReference type="SUPFAM" id="SSF56519">
    <property type="entry name" value="Penicillin binding protein dimerisation domain"/>
    <property type="match status" value="1"/>
</dbReference>
<evidence type="ECO:0000256" key="3">
    <source>
        <dbReference type="SAM" id="Phobius"/>
    </source>
</evidence>
<keyword evidence="3" id="KW-0812">Transmembrane</keyword>
<feature type="domain" description="Penicillin-binding protein dimerisation" evidence="5">
    <location>
        <begin position="49"/>
        <end position="195"/>
    </location>
</feature>
<sequence length="556" mass="61666">MNRLRFIGLLFMLVFLLIWVRLFYWQVIQRDRLATQAQGQYASEYSVFPTRGKILSVDNAVIVTNQPAYILFAETKKLPSDKNYIFEIAKALEIEEASIAATLDTQKNWVSVVRKVTTEQKQLIEELEISGLGFEQENVRFYPEGSASAALLGFVGGDLSGEPKGYFGLEGYYDEILTGKPGFVRAEKDAHGVPIPIGSQKRIEAIEGADLVLNIDVGIQNAVEQHLKRGIERYEATSGAVIVMRPTTGAIVAMASFPSYDQRDYANYDPKLYKNSIVADTFEPGSTFKVITMAAAINEKVIKPTTTYMETGPVVVQGYKIRTWNEQYGGKTNMTEVLERSSNVGMVFISQKLGIELFYKYLREFGFGAYTGIDLQEEVSSPLRKRDSWKEIDLATSSFGQGIAVTPIQLIRGVAAIANQGELVVPKIANAMRFEDNRVIDLMTEQGKRVISPATASIVTEMMVSSVDNGDARWAKPKGFRIAGKTGTAQIPVEGRYDPDRTIASFIGFAPANDPEFIMLVILKEPQTSPWGSETAAPLFFDISRDLFAYLNVSPS</sequence>
<evidence type="ECO:0000313" key="7">
    <source>
        <dbReference type="Proteomes" id="UP000231246"/>
    </source>
</evidence>